<name>A0A8B8FTJ4_9HEMI</name>
<evidence type="ECO:0000256" key="3">
    <source>
        <dbReference type="ARBA" id="ARBA00022598"/>
    </source>
</evidence>
<dbReference type="FunFam" id="2.40.50.140:FF:000062">
    <property type="entry name" value="DNA ligase"/>
    <property type="match status" value="1"/>
</dbReference>
<dbReference type="Pfam" id="PF04675">
    <property type="entry name" value="DNA_ligase_A_N"/>
    <property type="match status" value="1"/>
</dbReference>
<dbReference type="InterPro" id="IPR050191">
    <property type="entry name" value="ATP-dep_DNA_ligase"/>
</dbReference>
<evidence type="ECO:0000256" key="1">
    <source>
        <dbReference type="ARBA" id="ARBA00004123"/>
    </source>
</evidence>
<evidence type="ECO:0000256" key="12">
    <source>
        <dbReference type="ARBA" id="ARBA00023306"/>
    </source>
</evidence>
<feature type="compositionally biased region" description="Polar residues" evidence="17">
    <location>
        <begin position="54"/>
        <end position="64"/>
    </location>
</feature>
<evidence type="ECO:0000256" key="13">
    <source>
        <dbReference type="ARBA" id="ARBA00034003"/>
    </source>
</evidence>
<accession>A0A8B8FTJ4</accession>
<dbReference type="AlphaFoldDB" id="A0A8B8FTJ4"/>
<evidence type="ECO:0000256" key="8">
    <source>
        <dbReference type="ARBA" id="ARBA00022840"/>
    </source>
</evidence>
<dbReference type="GO" id="GO:0051301">
    <property type="term" value="P:cell division"/>
    <property type="evidence" value="ECO:0007669"/>
    <property type="project" value="UniProtKB-KW"/>
</dbReference>
<dbReference type="PANTHER" id="PTHR45674">
    <property type="entry name" value="DNA LIGASE 1/3 FAMILY MEMBER"/>
    <property type="match status" value="1"/>
</dbReference>
<dbReference type="GO" id="GO:0006310">
    <property type="term" value="P:DNA recombination"/>
    <property type="evidence" value="ECO:0007669"/>
    <property type="project" value="UniProtKB-KW"/>
</dbReference>
<dbReference type="SUPFAM" id="SSF56091">
    <property type="entry name" value="DNA ligase/mRNA capping enzyme, catalytic domain"/>
    <property type="match status" value="1"/>
</dbReference>
<gene>
    <name evidence="20" type="primary">LOC112685947</name>
</gene>
<dbReference type="PANTHER" id="PTHR45674:SF4">
    <property type="entry name" value="DNA LIGASE 1"/>
    <property type="match status" value="1"/>
</dbReference>
<comment type="catalytic activity">
    <reaction evidence="13 15">
        <text>ATP + (deoxyribonucleotide)n-3'-hydroxyl + 5'-phospho-(deoxyribonucleotide)m = (deoxyribonucleotide)n+m + AMP + diphosphate.</text>
        <dbReference type="EC" id="6.5.1.1"/>
    </reaction>
</comment>
<evidence type="ECO:0000256" key="17">
    <source>
        <dbReference type="SAM" id="MobiDB-lite"/>
    </source>
</evidence>
<feature type="region of interest" description="Disordered" evidence="17">
    <location>
        <begin position="92"/>
        <end position="159"/>
    </location>
</feature>
<keyword evidence="8 15" id="KW-0067">ATP-binding</keyword>
<dbReference type="NCBIfam" id="TIGR00574">
    <property type="entry name" value="dnl1"/>
    <property type="match status" value="1"/>
</dbReference>
<feature type="compositionally biased region" description="Basic and acidic residues" evidence="17">
    <location>
        <begin position="145"/>
        <end position="154"/>
    </location>
</feature>
<dbReference type="RefSeq" id="XP_025413808.1">
    <property type="nucleotide sequence ID" value="XM_025558023.1"/>
</dbReference>
<dbReference type="SUPFAM" id="SSF117018">
    <property type="entry name" value="ATP-dependent DNA ligase DNA-binding domain"/>
    <property type="match status" value="1"/>
</dbReference>
<dbReference type="GO" id="GO:0006281">
    <property type="term" value="P:DNA repair"/>
    <property type="evidence" value="ECO:0007669"/>
    <property type="project" value="UniProtKB-KW"/>
</dbReference>
<dbReference type="Gene3D" id="2.40.50.140">
    <property type="entry name" value="Nucleic acid-binding proteins"/>
    <property type="match status" value="1"/>
</dbReference>
<dbReference type="InterPro" id="IPR012308">
    <property type="entry name" value="DNA_ligase_ATP-dep_N"/>
</dbReference>
<evidence type="ECO:0000256" key="9">
    <source>
        <dbReference type="ARBA" id="ARBA00023172"/>
    </source>
</evidence>
<evidence type="ECO:0000256" key="6">
    <source>
        <dbReference type="ARBA" id="ARBA00022741"/>
    </source>
</evidence>
<evidence type="ECO:0000256" key="5">
    <source>
        <dbReference type="ARBA" id="ARBA00022705"/>
    </source>
</evidence>
<keyword evidence="5" id="KW-0235">DNA replication</keyword>
<reference evidence="20" key="1">
    <citation type="submission" date="2025-08" db="UniProtKB">
        <authorList>
            <consortium name="RefSeq"/>
        </authorList>
    </citation>
    <scope>IDENTIFICATION</scope>
    <source>
        <tissue evidence="20">Whole body</tissue>
    </source>
</reference>
<comment type="similarity">
    <text evidence="2 16">Belongs to the ATP-dependent DNA ligase family.</text>
</comment>
<feature type="region of interest" description="Disordered" evidence="17">
    <location>
        <begin position="49"/>
        <end position="75"/>
    </location>
</feature>
<keyword evidence="19" id="KW-1185">Reference proteome</keyword>
<dbReference type="GeneID" id="112685947"/>
<keyword evidence="6 15" id="KW-0547">Nucleotide-binding</keyword>
<dbReference type="InterPro" id="IPR036599">
    <property type="entry name" value="DNA_ligase_N_sf"/>
</dbReference>
<evidence type="ECO:0000256" key="10">
    <source>
        <dbReference type="ARBA" id="ARBA00023204"/>
    </source>
</evidence>
<keyword evidence="12" id="KW-0131">Cell cycle</keyword>
<keyword evidence="10 15" id="KW-0234">DNA repair</keyword>
<dbReference type="PROSITE" id="PS00697">
    <property type="entry name" value="DNA_LIGASE_A1"/>
    <property type="match status" value="1"/>
</dbReference>
<comment type="function">
    <text evidence="14">DNA ligase that seals nicks in double-stranded DNA during DNA replication, DNA recombination and DNA repair.</text>
</comment>
<dbReference type="GO" id="GO:0005739">
    <property type="term" value="C:mitochondrion"/>
    <property type="evidence" value="ECO:0007669"/>
    <property type="project" value="TreeGrafter"/>
</dbReference>
<proteinExistence type="inferred from homology"/>
<evidence type="ECO:0000256" key="4">
    <source>
        <dbReference type="ARBA" id="ARBA00022618"/>
    </source>
</evidence>
<dbReference type="CDD" id="cd07900">
    <property type="entry name" value="Adenylation_DNA_ligase_I_Euk"/>
    <property type="match status" value="1"/>
</dbReference>
<dbReference type="Gene3D" id="3.30.470.30">
    <property type="entry name" value="DNA ligase/mRNA capping enzyme"/>
    <property type="match status" value="1"/>
</dbReference>
<dbReference type="Gene3D" id="3.30.1490.70">
    <property type="match status" value="1"/>
</dbReference>
<evidence type="ECO:0000256" key="14">
    <source>
        <dbReference type="ARBA" id="ARBA00054532"/>
    </source>
</evidence>
<protein>
    <recommendedName>
        <fullName evidence="15">DNA ligase</fullName>
        <ecNumber evidence="15">6.5.1.1</ecNumber>
    </recommendedName>
</protein>
<dbReference type="EC" id="6.5.1.1" evidence="15"/>
<dbReference type="InterPro" id="IPR000977">
    <property type="entry name" value="DNA_ligase_ATP-dep"/>
</dbReference>
<dbReference type="GO" id="GO:0005634">
    <property type="term" value="C:nucleus"/>
    <property type="evidence" value="ECO:0007669"/>
    <property type="project" value="UniProtKB-SubCell"/>
</dbReference>
<dbReference type="Pfam" id="PF01068">
    <property type="entry name" value="DNA_ligase_A_M"/>
    <property type="match status" value="1"/>
</dbReference>
<dbReference type="Pfam" id="PF04679">
    <property type="entry name" value="DNA_ligase_A_C"/>
    <property type="match status" value="1"/>
</dbReference>
<keyword evidence="3 15" id="KW-0436">Ligase</keyword>
<evidence type="ECO:0000259" key="18">
    <source>
        <dbReference type="PROSITE" id="PS50160"/>
    </source>
</evidence>
<dbReference type="InterPro" id="IPR012310">
    <property type="entry name" value="DNA_ligase_ATP-dep_cent"/>
</dbReference>
<dbReference type="GO" id="GO:0005524">
    <property type="term" value="F:ATP binding"/>
    <property type="evidence" value="ECO:0007669"/>
    <property type="project" value="UniProtKB-KW"/>
</dbReference>
<evidence type="ECO:0000256" key="7">
    <source>
        <dbReference type="ARBA" id="ARBA00022763"/>
    </source>
</evidence>
<dbReference type="InterPro" id="IPR012340">
    <property type="entry name" value="NA-bd_OB-fold"/>
</dbReference>
<dbReference type="PROSITE" id="PS50160">
    <property type="entry name" value="DNA_LIGASE_A3"/>
    <property type="match status" value="1"/>
</dbReference>
<keyword evidence="7 15" id="KW-0227">DNA damage</keyword>
<dbReference type="FunFam" id="1.10.3260.10:FF:000001">
    <property type="entry name" value="DNA ligase"/>
    <property type="match status" value="1"/>
</dbReference>
<dbReference type="GO" id="GO:0003677">
    <property type="term" value="F:DNA binding"/>
    <property type="evidence" value="ECO:0007669"/>
    <property type="project" value="InterPro"/>
</dbReference>
<keyword evidence="9 15" id="KW-0233">DNA recombination</keyword>
<dbReference type="InterPro" id="IPR012309">
    <property type="entry name" value="DNA_ligase_ATP-dep_C"/>
</dbReference>
<keyword evidence="11" id="KW-0539">Nucleus</keyword>
<evidence type="ECO:0000256" key="15">
    <source>
        <dbReference type="RuleBase" id="RU000617"/>
    </source>
</evidence>
<feature type="compositionally biased region" description="Polar residues" evidence="17">
    <location>
        <begin position="109"/>
        <end position="123"/>
    </location>
</feature>
<dbReference type="FunFam" id="3.30.470.30:FF:000016">
    <property type="entry name" value="DNA ligase"/>
    <property type="match status" value="1"/>
</dbReference>
<dbReference type="OrthoDB" id="206088at2759"/>
<dbReference type="GO" id="GO:1903461">
    <property type="term" value="P:Okazaki fragment processing involved in mitotic DNA replication"/>
    <property type="evidence" value="ECO:0007669"/>
    <property type="project" value="TreeGrafter"/>
</dbReference>
<organism evidence="19 20">
    <name type="scientific">Sipha flava</name>
    <name type="common">yellow sugarcane aphid</name>
    <dbReference type="NCBI Taxonomy" id="143950"/>
    <lineage>
        <taxon>Eukaryota</taxon>
        <taxon>Metazoa</taxon>
        <taxon>Ecdysozoa</taxon>
        <taxon>Arthropoda</taxon>
        <taxon>Hexapoda</taxon>
        <taxon>Insecta</taxon>
        <taxon>Pterygota</taxon>
        <taxon>Neoptera</taxon>
        <taxon>Paraneoptera</taxon>
        <taxon>Hemiptera</taxon>
        <taxon>Sternorrhyncha</taxon>
        <taxon>Aphidomorpha</taxon>
        <taxon>Aphidoidea</taxon>
        <taxon>Aphididae</taxon>
        <taxon>Sipha</taxon>
    </lineage>
</organism>
<dbReference type="SUPFAM" id="SSF50249">
    <property type="entry name" value="Nucleic acid-binding proteins"/>
    <property type="match status" value="1"/>
</dbReference>
<dbReference type="CDD" id="cd07969">
    <property type="entry name" value="OBF_DNA_ligase_I"/>
    <property type="match status" value="1"/>
</dbReference>
<comment type="subcellular location">
    <subcellularLocation>
        <location evidence="1">Nucleus</location>
    </subcellularLocation>
</comment>
<dbReference type="GO" id="GO:0003910">
    <property type="term" value="F:DNA ligase (ATP) activity"/>
    <property type="evidence" value="ECO:0007669"/>
    <property type="project" value="UniProtKB-EC"/>
</dbReference>
<feature type="domain" description="ATP-dependent DNA ligase family profile" evidence="18">
    <location>
        <begin position="565"/>
        <end position="701"/>
    </location>
</feature>
<dbReference type="CTD" id="37791"/>
<dbReference type="GO" id="GO:0071897">
    <property type="term" value="P:DNA biosynthetic process"/>
    <property type="evidence" value="ECO:0007669"/>
    <property type="project" value="InterPro"/>
</dbReference>
<evidence type="ECO:0000256" key="11">
    <source>
        <dbReference type="ARBA" id="ARBA00023242"/>
    </source>
</evidence>
<evidence type="ECO:0000313" key="19">
    <source>
        <dbReference type="Proteomes" id="UP000694846"/>
    </source>
</evidence>
<dbReference type="Proteomes" id="UP000694846">
    <property type="component" value="Unplaced"/>
</dbReference>
<evidence type="ECO:0000256" key="2">
    <source>
        <dbReference type="ARBA" id="ARBA00007572"/>
    </source>
</evidence>
<dbReference type="InterPro" id="IPR016059">
    <property type="entry name" value="DNA_ligase_ATP-dep_CS"/>
</dbReference>
<evidence type="ECO:0000313" key="20">
    <source>
        <dbReference type="RefSeq" id="XP_025413808.1"/>
    </source>
</evidence>
<evidence type="ECO:0000256" key="16">
    <source>
        <dbReference type="RuleBase" id="RU004196"/>
    </source>
</evidence>
<sequence>MKTSFWRIFSQVILSRLGGYDMKCQKILLMNNKMTQRSLMSYFGPLNGNKKENTQLIPSNSTSPEGLDVVRDSPLKTYGKRKKNTVLLSDSSDDENTFDKFSKKKSKENSPTKLQVKSTIFETSKSDINEKNIGPNDDNTNNKQSPEKSPEKSKISPKKLFLVKDEDEEKYSECHNKISEMEYDPSKKNYHPIKDAFWNHGQLTPYCALTKTLLCIEEISGRLRMIEILANYFRSVIVLNPNDLLPSVYLCLNKVVPDYMGLELGIAETSLLKAIVQTTGRSMAQVKSDVIKTGDLGIVAEKSKSNQKTMFKPARLTVKSVFEKLKDIAGMTGHAILTKKLDKIQSMFIACQDSEARFLIRSLAGKLRIGLAEQSALQALGLACTLTPPPQDFPPKLLNVANNMSEEKFKKLYDSNSLIIKTTYCESPNLDMIIPIILEVGVSELPNKCKLTPGVPLKPMLAHPTKGVQEVLNRFDGLKFTCEWKYDGERAQIHLTEDGNIYIYSRNQENNTSKYPDIINRLDSVKGPNVKSFVMDSEAVAWDREKKKILPFQILSTRKRKNANEEDIKVQVCVYMFDLLYLNGESLVKRPFCERRKLLQENFIEVEEQFLFATSLDTTTMEEVQDFLEESIKGNCEGLMVKTLEEEATYEIAKRSRNWLKLKKDYLDGIGDTIDLVVLGGYLGRGKRTGTYGGFLLACYDPDSDEYQSICKIGTGFSDEDLQKHTDFFKNHVIENPKSYYRFDQSHEPDHWFETVQVWEIKCADLSLSPVHRAAIGIVDPEKGISLRFPRFLRVRDDKSIEQSTSAQQIAELYFNQAQIINQGSINPNREDFY</sequence>
<dbReference type="Gene3D" id="1.10.3260.10">
    <property type="entry name" value="DNA ligase, ATP-dependent, N-terminal domain"/>
    <property type="match status" value="1"/>
</dbReference>
<dbReference type="PROSITE" id="PS00333">
    <property type="entry name" value="DNA_LIGASE_A2"/>
    <property type="match status" value="1"/>
</dbReference>
<keyword evidence="4" id="KW-0132">Cell division</keyword>